<organism evidence="1 2">
    <name type="scientific">Clostridium neonatale</name>
    <dbReference type="NCBI Taxonomy" id="137838"/>
    <lineage>
        <taxon>Bacteria</taxon>
        <taxon>Bacillati</taxon>
        <taxon>Bacillota</taxon>
        <taxon>Clostridia</taxon>
        <taxon>Eubacteriales</taxon>
        <taxon>Clostridiaceae</taxon>
        <taxon>Clostridium</taxon>
    </lineage>
</organism>
<dbReference type="RefSeq" id="WP_317076657.1">
    <property type="nucleotide sequence ID" value="NZ_CAKJVE010000004.1"/>
</dbReference>
<name>A0AA86MI52_9CLOT</name>
<gene>
    <name evidence="1" type="ORF">CNEO_40791</name>
</gene>
<comment type="caution">
    <text evidence="1">The sequence shown here is derived from an EMBL/GenBank/DDBJ whole genome shotgun (WGS) entry which is preliminary data.</text>
</comment>
<dbReference type="EMBL" id="CAKJVE010000004">
    <property type="protein sequence ID" value="CAG9703737.1"/>
    <property type="molecule type" value="Genomic_DNA"/>
</dbReference>
<dbReference type="AlphaFoldDB" id="A0AA86MI52"/>
<protein>
    <submittedName>
        <fullName evidence="1">Uncharacterized protein</fullName>
    </submittedName>
</protein>
<evidence type="ECO:0000313" key="2">
    <source>
        <dbReference type="Proteomes" id="UP000789738"/>
    </source>
</evidence>
<proteinExistence type="predicted"/>
<accession>A0AA86MI52</accession>
<evidence type="ECO:0000313" key="1">
    <source>
        <dbReference type="EMBL" id="CAG9703737.1"/>
    </source>
</evidence>
<sequence>MQFGKYKREYCCPECGLIFFAETTVANETICPECNNDRTKKGLYACDCFGFVYAYDGIVKELEQCGKKLHYEKEHPLYKECEVEQ</sequence>
<reference evidence="1" key="1">
    <citation type="submission" date="2021-10" db="EMBL/GenBank/DDBJ databases">
        <authorList>
            <person name="Mesa V."/>
        </authorList>
    </citation>
    <scope>NUCLEOTIDE SEQUENCE</scope>
    <source>
        <strain evidence="1">CC3_PB</strain>
    </source>
</reference>
<dbReference type="Proteomes" id="UP000789738">
    <property type="component" value="Unassembled WGS sequence"/>
</dbReference>